<keyword evidence="3" id="KW-1185">Reference proteome</keyword>
<organism evidence="2 3">
    <name type="scientific">Nonomuraea fuscirosea</name>
    <dbReference type="NCBI Taxonomy" id="1291556"/>
    <lineage>
        <taxon>Bacteria</taxon>
        <taxon>Bacillati</taxon>
        <taxon>Actinomycetota</taxon>
        <taxon>Actinomycetes</taxon>
        <taxon>Streptosporangiales</taxon>
        <taxon>Streptosporangiaceae</taxon>
        <taxon>Nonomuraea</taxon>
    </lineage>
</organism>
<name>A0A2T0MUE3_9ACTN</name>
<keyword evidence="2" id="KW-0238">DNA-binding</keyword>
<accession>A0A2T0MUE3</accession>
<comment type="caution">
    <text evidence="2">The sequence shown here is derived from an EMBL/GenBank/DDBJ whole genome shotgun (WGS) entry which is preliminary data.</text>
</comment>
<evidence type="ECO:0000313" key="2">
    <source>
        <dbReference type="EMBL" id="PRX62312.1"/>
    </source>
</evidence>
<dbReference type="Pfam" id="PF02575">
    <property type="entry name" value="YbaB_DNA_bd"/>
    <property type="match status" value="1"/>
</dbReference>
<reference evidence="2 3" key="1">
    <citation type="submission" date="2018-03" db="EMBL/GenBank/DDBJ databases">
        <title>Genomic Encyclopedia of Type Strains, Phase III (KMG-III): the genomes of soil and plant-associated and newly described type strains.</title>
        <authorList>
            <person name="Whitman W."/>
        </authorList>
    </citation>
    <scope>NUCLEOTIDE SEQUENCE [LARGE SCALE GENOMIC DNA]</scope>
    <source>
        <strain evidence="2 3">CGMCC 4.7104</strain>
    </source>
</reference>
<evidence type="ECO:0000256" key="1">
    <source>
        <dbReference type="SAM" id="Coils"/>
    </source>
</evidence>
<feature type="coiled-coil region" evidence="1">
    <location>
        <begin position="77"/>
        <end position="104"/>
    </location>
</feature>
<dbReference type="InterPro" id="IPR036894">
    <property type="entry name" value="YbaB-like_sf"/>
</dbReference>
<gene>
    <name evidence="2" type="ORF">B0I32_113266</name>
</gene>
<dbReference type="GO" id="GO:0003677">
    <property type="term" value="F:DNA binding"/>
    <property type="evidence" value="ECO:0007669"/>
    <property type="project" value="UniProtKB-KW"/>
</dbReference>
<sequence>MHDHPRFDPADITDQHIEEIARQGERVLAWLETAQEDLDQIVGAGETAGGQVKATVDVNGRVLAVTYGPRAKRMNSQELAEQTLAAVRAARADAQNQTHELMREAMPDFDPIQANEQFQRLLSAWQ</sequence>
<dbReference type="Gene3D" id="3.30.1310.10">
    <property type="entry name" value="Nucleoid-associated protein YbaB-like domain"/>
    <property type="match status" value="1"/>
</dbReference>
<dbReference type="InterPro" id="IPR004401">
    <property type="entry name" value="YbaB/EbfC"/>
</dbReference>
<dbReference type="Proteomes" id="UP000238312">
    <property type="component" value="Unassembled WGS sequence"/>
</dbReference>
<dbReference type="SUPFAM" id="SSF82607">
    <property type="entry name" value="YbaB-like"/>
    <property type="match status" value="1"/>
</dbReference>
<proteinExistence type="predicted"/>
<keyword evidence="1" id="KW-0175">Coiled coil</keyword>
<dbReference type="EMBL" id="PVNG01000013">
    <property type="protein sequence ID" value="PRX62312.1"/>
    <property type="molecule type" value="Genomic_DNA"/>
</dbReference>
<dbReference type="AlphaFoldDB" id="A0A2T0MUE3"/>
<protein>
    <submittedName>
        <fullName evidence="2">DNA-binding protein YbaB</fullName>
    </submittedName>
</protein>
<evidence type="ECO:0000313" key="3">
    <source>
        <dbReference type="Proteomes" id="UP000238312"/>
    </source>
</evidence>